<reference evidence="1" key="1">
    <citation type="journal article" name="Emerg. Infect. Dis.">
        <title>Two cases of a newly characterized neisseria species.</title>
        <authorList>
            <person name="Mustapha M."/>
            <person name="Lemos A.P.S."/>
            <person name="Harrison L.H."/>
            <person name="Vantyne D."/>
            <person name="Sacchi C.T."/>
        </authorList>
    </citation>
    <scope>NUCLEOTIDE SEQUENCE</scope>
    <source>
        <strain evidence="1">N.95.16</strain>
    </source>
</reference>
<keyword evidence="2" id="KW-1185">Reference proteome</keyword>
<proteinExistence type="predicted"/>
<protein>
    <submittedName>
        <fullName evidence="1">Uncharacterized protein</fullName>
    </submittedName>
</protein>
<evidence type="ECO:0000313" key="1">
    <source>
        <dbReference type="EMBL" id="MRN38751.1"/>
    </source>
</evidence>
<organism evidence="1 2">
    <name type="scientific">Neisseria brasiliensis</name>
    <dbReference type="NCBI Taxonomy" id="2666100"/>
    <lineage>
        <taxon>Bacteria</taxon>
        <taxon>Pseudomonadati</taxon>
        <taxon>Pseudomonadota</taxon>
        <taxon>Betaproteobacteria</taxon>
        <taxon>Neisseriales</taxon>
        <taxon>Neisseriaceae</taxon>
        <taxon>Neisseria</taxon>
    </lineage>
</organism>
<dbReference type="EMBL" id="WJXO01000001">
    <property type="protein sequence ID" value="MRN38751.1"/>
    <property type="molecule type" value="Genomic_DNA"/>
</dbReference>
<dbReference type="RefSeq" id="WP_154143271.1">
    <property type="nucleotide sequence ID" value="NZ_WJXO01000001.1"/>
</dbReference>
<accession>A0A7X2GZB6</accession>
<comment type="caution">
    <text evidence="1">The sequence shown here is derived from an EMBL/GenBank/DDBJ whole genome shotgun (WGS) entry which is preliminary data.</text>
</comment>
<name>A0A7X2GZB6_9NEIS</name>
<gene>
    <name evidence="1" type="ORF">GJU80_09730</name>
</gene>
<sequence length="46" mass="5167">MKTAHAVWIDEFKQQIKEQGRLKNSVSDGLTFAFQVQRSNAIGKGC</sequence>
<evidence type="ECO:0000313" key="2">
    <source>
        <dbReference type="Proteomes" id="UP000486297"/>
    </source>
</evidence>
<dbReference type="AlphaFoldDB" id="A0A7X2GZB6"/>
<dbReference type="Proteomes" id="UP000486297">
    <property type="component" value="Unassembled WGS sequence"/>
</dbReference>